<evidence type="ECO:0000313" key="7">
    <source>
        <dbReference type="EMBL" id="CAE2307756.1"/>
    </source>
</evidence>
<dbReference type="GO" id="GO:0016020">
    <property type="term" value="C:membrane"/>
    <property type="evidence" value="ECO:0007669"/>
    <property type="project" value="UniProtKB-SubCell"/>
</dbReference>
<feature type="transmembrane region" description="Helical" evidence="6">
    <location>
        <begin position="373"/>
        <end position="392"/>
    </location>
</feature>
<feature type="transmembrane region" description="Helical" evidence="6">
    <location>
        <begin position="95"/>
        <end position="113"/>
    </location>
</feature>
<feature type="transmembrane region" description="Helical" evidence="6">
    <location>
        <begin position="37"/>
        <end position="58"/>
    </location>
</feature>
<dbReference type="Gene3D" id="1.20.1250.20">
    <property type="entry name" value="MFS general substrate transporter like domains"/>
    <property type="match status" value="1"/>
</dbReference>
<feature type="transmembrane region" description="Helical" evidence="6">
    <location>
        <begin position="159"/>
        <end position="177"/>
    </location>
</feature>
<name>A0A6U6AHP3_GUITH</name>
<evidence type="ECO:0000313" key="8">
    <source>
        <dbReference type="EMBL" id="CAE2307758.1"/>
    </source>
</evidence>
<feature type="transmembrane region" description="Helical" evidence="6">
    <location>
        <begin position="119"/>
        <end position="138"/>
    </location>
</feature>
<feature type="region of interest" description="Disordered" evidence="5">
    <location>
        <begin position="628"/>
        <end position="657"/>
    </location>
</feature>
<dbReference type="AlphaFoldDB" id="A0A6U6AHP3"/>
<proteinExistence type="predicted"/>
<keyword evidence="3 6" id="KW-1133">Transmembrane helix</keyword>
<dbReference type="SUPFAM" id="SSF103473">
    <property type="entry name" value="MFS general substrate transporter"/>
    <property type="match status" value="2"/>
</dbReference>
<evidence type="ECO:0000256" key="6">
    <source>
        <dbReference type="SAM" id="Phobius"/>
    </source>
</evidence>
<feature type="transmembrane region" description="Helical" evidence="6">
    <location>
        <begin position="569"/>
        <end position="588"/>
    </location>
</feature>
<keyword evidence="2 6" id="KW-0812">Transmembrane</keyword>
<evidence type="ECO:0008006" key="9">
    <source>
        <dbReference type="Google" id="ProtNLM"/>
    </source>
</evidence>
<dbReference type="EMBL" id="HBKN01025167">
    <property type="protein sequence ID" value="CAE2307758.1"/>
    <property type="molecule type" value="Transcribed_RNA"/>
</dbReference>
<dbReference type="EMBL" id="HBKN01025166">
    <property type="protein sequence ID" value="CAE2307756.1"/>
    <property type="molecule type" value="Transcribed_RNA"/>
</dbReference>
<feature type="transmembrane region" description="Helical" evidence="6">
    <location>
        <begin position="500"/>
        <end position="519"/>
    </location>
</feature>
<reference evidence="8" key="1">
    <citation type="submission" date="2021-01" db="EMBL/GenBank/DDBJ databases">
        <authorList>
            <person name="Corre E."/>
            <person name="Pelletier E."/>
            <person name="Niang G."/>
            <person name="Scheremetjew M."/>
            <person name="Finn R."/>
            <person name="Kale V."/>
            <person name="Holt S."/>
            <person name="Cochrane G."/>
            <person name="Meng A."/>
            <person name="Brown T."/>
            <person name="Cohen L."/>
        </authorList>
    </citation>
    <scope>NUCLEOTIDE SEQUENCE</scope>
    <source>
        <strain evidence="8">CCMP 2712</strain>
    </source>
</reference>
<feature type="transmembrane region" description="Helical" evidence="6">
    <location>
        <begin position="594"/>
        <end position="616"/>
    </location>
</feature>
<gene>
    <name evidence="7" type="ORF">GTHE00462_LOCUS19573</name>
    <name evidence="8" type="ORF">GTHE00462_LOCUS19574</name>
</gene>
<evidence type="ECO:0000256" key="4">
    <source>
        <dbReference type="ARBA" id="ARBA00023136"/>
    </source>
</evidence>
<feature type="transmembrane region" description="Helical" evidence="6">
    <location>
        <begin position="64"/>
        <end position="88"/>
    </location>
</feature>
<comment type="subcellular location">
    <subcellularLocation>
        <location evidence="1">Membrane</location>
        <topology evidence="1">Multi-pass membrane protein</topology>
    </subcellularLocation>
</comment>
<protein>
    <recommendedName>
        <fullName evidence="9">Major facilitator superfamily (MFS) profile domain-containing protein</fullName>
    </recommendedName>
</protein>
<sequence>MQPHTSSSESDTLQPKSHGVFEESVYQRARAANMMTLLALFFAETVVLPSLSSYLAAFHAESTMLGFCIAATYVGSICTAPLFSWLYTVTSARDLCLLAIVLAATGSLFYALAHSVIAILSARFLVGCAAGVQGSLVAMSSGICRREDRYNTVVAMKSLYSAAFILGSGLAAVATFVHTPAPGPFNHIEHALPRYVHMLHMPNVSDVVNSRLSFGSLGGLVIPPDQPGASKTAAKAALMKVVRREEGGAGAARHARKLLDSEEPARRALPSVNSGKGRSRDRRGTSNVVNASKTGAGAFRYFSKDVHKMTSELNKVGKLTQKDLGMGGFTKEEEIEEAGGQKGLKTDQDIANEIGDHRMYMPQYVTAIVGHGLQAPGFLGVLICSLAFAFVYHEWSYIPSEFPREKLQLPLPNLPLSSFNPRSNPRFLLHLTPIIACVAMELLFQTWLASVETIVAPITGIYLGFTIDATAVFMMGIFSAGVVGMAVLQPMKSHFSTRSLMILCILFAILGMLLCVPWFGQLSPWQYALGCYTCAFALFPASSMASEVFARSVYAAGAEGRDVSWMQAYWAVTTIPSHVIVPIVLSYLLQFDRSASLCYLGLLIFSALTATVFMHYRRTMTTAHLGEEDDADEGTSVIPAAPQQSSYGSFPRPAQPT</sequence>
<dbReference type="InterPro" id="IPR036259">
    <property type="entry name" value="MFS_trans_sf"/>
</dbReference>
<feature type="transmembrane region" description="Helical" evidence="6">
    <location>
        <begin position="461"/>
        <end position="488"/>
    </location>
</feature>
<accession>A0A6U6AHP3</accession>
<dbReference type="PANTHER" id="PTHR23510">
    <property type="entry name" value="INNER MEMBRANE TRANSPORT PROTEIN YAJR"/>
    <property type="match status" value="1"/>
</dbReference>
<evidence type="ECO:0000256" key="3">
    <source>
        <dbReference type="ARBA" id="ARBA00022989"/>
    </source>
</evidence>
<feature type="compositionally biased region" description="Basic and acidic residues" evidence="5">
    <location>
        <begin position="257"/>
        <end position="266"/>
    </location>
</feature>
<evidence type="ECO:0000256" key="2">
    <source>
        <dbReference type="ARBA" id="ARBA00022692"/>
    </source>
</evidence>
<keyword evidence="4 6" id="KW-0472">Membrane</keyword>
<evidence type="ECO:0000256" key="5">
    <source>
        <dbReference type="SAM" id="MobiDB-lite"/>
    </source>
</evidence>
<evidence type="ECO:0000256" key="1">
    <source>
        <dbReference type="ARBA" id="ARBA00004141"/>
    </source>
</evidence>
<feature type="transmembrane region" description="Helical" evidence="6">
    <location>
        <begin position="427"/>
        <end position="449"/>
    </location>
</feature>
<dbReference type="PANTHER" id="PTHR23510:SF16">
    <property type="entry name" value="MAJOR FACILITATOR SUPERFAMILY (MFS) PROFILE DOMAIN-CONTAINING PROTEIN"/>
    <property type="match status" value="1"/>
</dbReference>
<feature type="region of interest" description="Disordered" evidence="5">
    <location>
        <begin position="246"/>
        <end position="289"/>
    </location>
</feature>
<dbReference type="InterPro" id="IPR051068">
    <property type="entry name" value="MFS_Domain-Containing_Protein"/>
</dbReference>
<dbReference type="OMA" id="NYSEKTH"/>
<organism evidence="8">
    <name type="scientific">Guillardia theta</name>
    <name type="common">Cryptophyte</name>
    <name type="synonym">Cryptomonas phi</name>
    <dbReference type="NCBI Taxonomy" id="55529"/>
    <lineage>
        <taxon>Eukaryota</taxon>
        <taxon>Cryptophyceae</taxon>
        <taxon>Pyrenomonadales</taxon>
        <taxon>Geminigeraceae</taxon>
        <taxon>Guillardia</taxon>
    </lineage>
</organism>